<evidence type="ECO:0008006" key="3">
    <source>
        <dbReference type="Google" id="ProtNLM"/>
    </source>
</evidence>
<evidence type="ECO:0000313" key="1">
    <source>
        <dbReference type="EMBL" id="MCY1719723.1"/>
    </source>
</evidence>
<sequence>MRSLITIIFVALCLFSFGQDKRYMIQAKVVDQDGDPISDVYIVNLVSHEKDISHSDGVFNIRIFPSDSIVLSHISYFRKTVTVHDILLDPVITMFSEEIGIKEVKVTPKQKSDEEYAQKNLLFLEEYKPMSYTKIKEESDPVNTIMTENNDLMRSEAASLSIVRFSPSENVEQLFAKLKRTDSSKDFYSTRKQKKQESQ</sequence>
<comment type="caution">
    <text evidence="1">The sequence shown here is derived from an EMBL/GenBank/DDBJ whole genome shotgun (WGS) entry which is preliminary data.</text>
</comment>
<dbReference type="AlphaFoldDB" id="A0A9X3FBV4"/>
<dbReference type="Proteomes" id="UP001145087">
    <property type="component" value="Unassembled WGS sequence"/>
</dbReference>
<gene>
    <name evidence="1" type="ORF">OU798_05180</name>
</gene>
<organism evidence="1 2">
    <name type="scientific">Draconibacterium aestuarii</name>
    <dbReference type="NCBI Taxonomy" id="2998507"/>
    <lineage>
        <taxon>Bacteria</taxon>
        <taxon>Pseudomonadati</taxon>
        <taxon>Bacteroidota</taxon>
        <taxon>Bacteroidia</taxon>
        <taxon>Marinilabiliales</taxon>
        <taxon>Prolixibacteraceae</taxon>
        <taxon>Draconibacterium</taxon>
    </lineage>
</organism>
<keyword evidence="2" id="KW-1185">Reference proteome</keyword>
<proteinExistence type="predicted"/>
<reference evidence="1" key="1">
    <citation type="submission" date="2022-11" db="EMBL/GenBank/DDBJ databases">
        <title>Marilongibacter aestuarii gen. nov., sp. nov., isolated from tidal flat sediment.</title>
        <authorList>
            <person name="Jiayan W."/>
        </authorList>
    </citation>
    <scope>NUCLEOTIDE SEQUENCE</scope>
    <source>
        <strain evidence="1">Z1-6</strain>
    </source>
</reference>
<accession>A0A9X3FBV4</accession>
<dbReference type="EMBL" id="JAPOHD010000010">
    <property type="protein sequence ID" value="MCY1719723.1"/>
    <property type="molecule type" value="Genomic_DNA"/>
</dbReference>
<protein>
    <recommendedName>
        <fullName evidence="3">Carboxypeptidase-like regulatory domain-containing protein</fullName>
    </recommendedName>
</protein>
<name>A0A9X3FBV4_9BACT</name>
<evidence type="ECO:0000313" key="2">
    <source>
        <dbReference type="Proteomes" id="UP001145087"/>
    </source>
</evidence>
<dbReference type="RefSeq" id="WP_343332060.1">
    <property type="nucleotide sequence ID" value="NZ_JAPOHD010000010.1"/>
</dbReference>